<keyword evidence="3" id="KW-1185">Reference proteome</keyword>
<evidence type="ECO:0000313" key="2">
    <source>
        <dbReference type="EMBL" id="TGX53482.1"/>
    </source>
</evidence>
<protein>
    <submittedName>
        <fullName evidence="2">DUF4861 domain-containing protein</fullName>
    </submittedName>
</protein>
<keyword evidence="1" id="KW-0732">Signal</keyword>
<name>A0A4V3QZA9_9SPHN</name>
<reference evidence="2 3" key="1">
    <citation type="submission" date="2019-04" db="EMBL/GenBank/DDBJ databases">
        <title>Sphingomonas psychrotolerans sp. nov., isolated from soil in the Tianshan Mountains, Xinjiang, China.</title>
        <authorList>
            <person name="Luo Y."/>
            <person name="Sheng H."/>
        </authorList>
    </citation>
    <scope>NUCLEOTIDE SEQUENCE [LARGE SCALE GENOMIC DNA]</scope>
    <source>
        <strain evidence="2 3">ZFGT-11</strain>
    </source>
</reference>
<accession>A0A4V3QZA9</accession>
<feature type="chain" id="PRO_5020185283" evidence="1">
    <location>
        <begin position="23"/>
        <end position="313"/>
    </location>
</feature>
<gene>
    <name evidence="2" type="ORF">E5A73_11640</name>
</gene>
<evidence type="ECO:0000256" key="1">
    <source>
        <dbReference type="SAM" id="SignalP"/>
    </source>
</evidence>
<proteinExistence type="predicted"/>
<dbReference type="Proteomes" id="UP000306147">
    <property type="component" value="Unassembled WGS sequence"/>
</dbReference>
<feature type="signal peptide" evidence="1">
    <location>
        <begin position="1"/>
        <end position="22"/>
    </location>
</feature>
<comment type="caution">
    <text evidence="2">The sequence shown here is derived from an EMBL/GenBank/DDBJ whole genome shotgun (WGS) entry which is preliminary data.</text>
</comment>
<evidence type="ECO:0000313" key="3">
    <source>
        <dbReference type="Proteomes" id="UP000306147"/>
    </source>
</evidence>
<sequence length="313" mass="34607">MPMPWVRSLAAALLALPLSLAAQDVPEAQLPTIDKPLPPASDRTPRANVMLADYRYDDLLWENDRTAHRIYGHALEAYEPPSGSGIDSWGKNVAWPFMDRQLKSGDQHGFHGEGLDYYNVGTSRGAGGLGIWLDNKLWTSRNFTKHRILRNGPDAADFEVDYAPWPVAVTRKVWESRRFTLPMGTHFTRMVSTLGSDKPGLLVVGIGIARKPTGAEGELTVDKARGLLSWWGPEERGHGRMAIALRFDPSMLVDVVKDADNHLALLRVTPGKPFVYYSGSAWNLGNGGFRTRGDWDRYAAAERVTFAAPAAGR</sequence>
<dbReference type="Pfam" id="PF16153">
    <property type="entry name" value="DUF4861"/>
    <property type="match status" value="1"/>
</dbReference>
<organism evidence="2 3">
    <name type="scientific">Sphingomonas gei</name>
    <dbReference type="NCBI Taxonomy" id="1395960"/>
    <lineage>
        <taxon>Bacteria</taxon>
        <taxon>Pseudomonadati</taxon>
        <taxon>Pseudomonadota</taxon>
        <taxon>Alphaproteobacteria</taxon>
        <taxon>Sphingomonadales</taxon>
        <taxon>Sphingomonadaceae</taxon>
        <taxon>Sphingomonas</taxon>
    </lineage>
</organism>
<dbReference type="OrthoDB" id="9800230at2"/>
<dbReference type="AlphaFoldDB" id="A0A4V3QZA9"/>
<dbReference type="InterPro" id="IPR032342">
    <property type="entry name" value="DUF4861"/>
</dbReference>
<dbReference type="EMBL" id="SRXT01000004">
    <property type="protein sequence ID" value="TGX53482.1"/>
    <property type="molecule type" value="Genomic_DNA"/>
</dbReference>